<dbReference type="OrthoDB" id="10054162at2759"/>
<proteinExistence type="predicted"/>
<sequence length="113" mass="13369">KRQIARFPIAYWNLYERVKEDLPRTNNNIESWHSRIKPDARNNLTLSKVIELFRLEQSNMESYYALLSTGEILSSTRTKQNKKNQKIKLMVEQYTQNKIGMFLDGMGENLKSN</sequence>
<keyword evidence="2" id="KW-1185">Reference proteome</keyword>
<organism evidence="1 2">
    <name type="scientific">Brachionus plicatilis</name>
    <name type="common">Marine rotifer</name>
    <name type="synonym">Brachionus muelleri</name>
    <dbReference type="NCBI Taxonomy" id="10195"/>
    <lineage>
        <taxon>Eukaryota</taxon>
        <taxon>Metazoa</taxon>
        <taxon>Spiralia</taxon>
        <taxon>Gnathifera</taxon>
        <taxon>Rotifera</taxon>
        <taxon>Eurotatoria</taxon>
        <taxon>Monogononta</taxon>
        <taxon>Pseudotrocha</taxon>
        <taxon>Ploima</taxon>
        <taxon>Brachionidae</taxon>
        <taxon>Brachionus</taxon>
    </lineage>
</organism>
<name>A0A3M7RXW3_BRAPC</name>
<protein>
    <submittedName>
        <fullName evidence="1">Uncharacterized protein</fullName>
    </submittedName>
</protein>
<feature type="non-terminal residue" evidence="1">
    <location>
        <position position="1"/>
    </location>
</feature>
<gene>
    <name evidence="1" type="ORF">BpHYR1_050884</name>
</gene>
<evidence type="ECO:0000313" key="2">
    <source>
        <dbReference type="Proteomes" id="UP000276133"/>
    </source>
</evidence>
<dbReference type="AlphaFoldDB" id="A0A3M7RXW3"/>
<dbReference type="EMBL" id="REGN01002406">
    <property type="protein sequence ID" value="RNA28322.1"/>
    <property type="molecule type" value="Genomic_DNA"/>
</dbReference>
<dbReference type="Proteomes" id="UP000276133">
    <property type="component" value="Unassembled WGS sequence"/>
</dbReference>
<reference evidence="1 2" key="1">
    <citation type="journal article" date="2018" name="Sci. Rep.">
        <title>Genomic signatures of local adaptation to the degree of environmental predictability in rotifers.</title>
        <authorList>
            <person name="Franch-Gras L."/>
            <person name="Hahn C."/>
            <person name="Garcia-Roger E.M."/>
            <person name="Carmona M.J."/>
            <person name="Serra M."/>
            <person name="Gomez A."/>
        </authorList>
    </citation>
    <scope>NUCLEOTIDE SEQUENCE [LARGE SCALE GENOMIC DNA]</scope>
    <source>
        <strain evidence="1">HYR1</strain>
    </source>
</reference>
<comment type="caution">
    <text evidence="1">The sequence shown here is derived from an EMBL/GenBank/DDBJ whole genome shotgun (WGS) entry which is preliminary data.</text>
</comment>
<evidence type="ECO:0000313" key="1">
    <source>
        <dbReference type="EMBL" id="RNA28322.1"/>
    </source>
</evidence>
<accession>A0A3M7RXW3</accession>